<proteinExistence type="predicted"/>
<dbReference type="EMBL" id="ML145151">
    <property type="protein sequence ID" value="TBU56436.1"/>
    <property type="molecule type" value="Genomic_DNA"/>
</dbReference>
<protein>
    <submittedName>
        <fullName evidence="2">Uncharacterized protein</fullName>
    </submittedName>
</protein>
<feature type="region of interest" description="Disordered" evidence="1">
    <location>
        <begin position="1"/>
        <end position="58"/>
    </location>
</feature>
<dbReference type="AlphaFoldDB" id="A0A4Q9MCM9"/>
<evidence type="ECO:0000313" key="2">
    <source>
        <dbReference type="EMBL" id="TBU24098.1"/>
    </source>
</evidence>
<gene>
    <name evidence="3" type="ORF">BD310DRAFT_612886</name>
    <name evidence="2" type="ORF">BD311DRAFT_37878</name>
</gene>
<accession>A0A4Q9MCM9</accession>
<evidence type="ECO:0000313" key="4">
    <source>
        <dbReference type="Proteomes" id="UP000292082"/>
    </source>
</evidence>
<dbReference type="Proteomes" id="UP000292957">
    <property type="component" value="Unassembled WGS sequence"/>
</dbReference>
<evidence type="ECO:0000313" key="3">
    <source>
        <dbReference type="EMBL" id="TBU56436.1"/>
    </source>
</evidence>
<dbReference type="Proteomes" id="UP000292082">
    <property type="component" value="Unassembled WGS sequence"/>
</dbReference>
<keyword evidence="4" id="KW-1185">Reference proteome</keyword>
<sequence length="111" mass="12614">MARFESDAHTMEEPRVATTEAENRGRHKQRERHRALRGTVYPQSSAYRGAGRHPDCRDRSGTLGAWRALGDMPLDVGAKSFLQGHMGVRGLWKMTMPNRNADPDVFRAPRR</sequence>
<dbReference type="EMBL" id="ML143487">
    <property type="protein sequence ID" value="TBU24098.1"/>
    <property type="molecule type" value="Genomic_DNA"/>
</dbReference>
<feature type="compositionally biased region" description="Basic residues" evidence="1">
    <location>
        <begin position="25"/>
        <end position="36"/>
    </location>
</feature>
<organism evidence="2">
    <name type="scientific">Dichomitus squalens</name>
    <dbReference type="NCBI Taxonomy" id="114155"/>
    <lineage>
        <taxon>Eukaryota</taxon>
        <taxon>Fungi</taxon>
        <taxon>Dikarya</taxon>
        <taxon>Basidiomycota</taxon>
        <taxon>Agaricomycotina</taxon>
        <taxon>Agaricomycetes</taxon>
        <taxon>Polyporales</taxon>
        <taxon>Polyporaceae</taxon>
        <taxon>Dichomitus</taxon>
    </lineage>
</organism>
<feature type="compositionally biased region" description="Basic and acidic residues" evidence="1">
    <location>
        <begin position="1"/>
        <end position="15"/>
    </location>
</feature>
<name>A0A4Q9MCM9_9APHY</name>
<reference evidence="2 4" key="1">
    <citation type="submission" date="2019-01" db="EMBL/GenBank/DDBJ databases">
        <title>Draft genome sequences of three monokaryotic isolates of the white-rot basidiomycete fungus Dichomitus squalens.</title>
        <authorList>
            <consortium name="DOE Joint Genome Institute"/>
            <person name="Lopez S.C."/>
            <person name="Andreopoulos B."/>
            <person name="Pangilinan J."/>
            <person name="Lipzen A."/>
            <person name="Riley R."/>
            <person name="Ahrendt S."/>
            <person name="Ng V."/>
            <person name="Barry K."/>
            <person name="Daum C."/>
            <person name="Grigoriev I.V."/>
            <person name="Hilden K.S."/>
            <person name="Makela M.R."/>
            <person name="de Vries R.P."/>
        </authorList>
    </citation>
    <scope>NUCLEOTIDE SEQUENCE [LARGE SCALE GENOMIC DNA]</scope>
    <source>
        <strain evidence="3 4">CBS 464.89</strain>
        <strain evidence="2">OM18370.1</strain>
    </source>
</reference>
<evidence type="ECO:0000256" key="1">
    <source>
        <dbReference type="SAM" id="MobiDB-lite"/>
    </source>
</evidence>